<dbReference type="Proteomes" id="UP000675664">
    <property type="component" value="Unassembled WGS sequence"/>
</dbReference>
<dbReference type="RefSeq" id="WP_227016507.1">
    <property type="nucleotide sequence ID" value="NZ_JAGSND010000001.1"/>
</dbReference>
<accession>A0A8J7VZA0</accession>
<organism evidence="1 2">
    <name type="scientific">Sinanaerobacter chloroacetimidivorans</name>
    <dbReference type="NCBI Taxonomy" id="2818044"/>
    <lineage>
        <taxon>Bacteria</taxon>
        <taxon>Bacillati</taxon>
        <taxon>Bacillota</taxon>
        <taxon>Clostridia</taxon>
        <taxon>Peptostreptococcales</taxon>
        <taxon>Anaerovoracaceae</taxon>
        <taxon>Sinanaerobacter</taxon>
    </lineage>
</organism>
<name>A0A8J7VZA0_9FIRM</name>
<comment type="caution">
    <text evidence="1">The sequence shown here is derived from an EMBL/GenBank/DDBJ whole genome shotgun (WGS) entry which is preliminary data.</text>
</comment>
<dbReference type="InterPro" id="IPR043740">
    <property type="entry name" value="DUF5685"/>
</dbReference>
<dbReference type="AlphaFoldDB" id="A0A8J7VZA0"/>
<reference evidence="1" key="1">
    <citation type="submission" date="2021-04" db="EMBL/GenBank/DDBJ databases">
        <title>Sinoanaerobacter chloroacetimidivorans sp. nov., an obligate anaerobic bacterium isolated from anaerobic sludge.</title>
        <authorList>
            <person name="Bao Y."/>
        </authorList>
    </citation>
    <scope>NUCLEOTIDE SEQUENCE</scope>
    <source>
        <strain evidence="1">BAD-6</strain>
    </source>
</reference>
<evidence type="ECO:0000313" key="2">
    <source>
        <dbReference type="Proteomes" id="UP000675664"/>
    </source>
</evidence>
<gene>
    <name evidence="1" type="ORF">KCX82_00635</name>
</gene>
<protein>
    <submittedName>
        <fullName evidence="1">Uncharacterized protein</fullName>
    </submittedName>
</protein>
<evidence type="ECO:0000313" key="1">
    <source>
        <dbReference type="EMBL" id="MBR0596373.1"/>
    </source>
</evidence>
<sequence>MLGYITPDKPELKIKEFEIYGGYYCGICRSIGRRYGQLPRLVLSYDSVLLALLHAGIHPESDNIQISRCMVHPLKKRTIVTDSPEIDNAADILLLLAYYKFQDDAKDKKSKTAAIGAAYLNSVYKKLYEKRPEQCREVQNRLRELALLEEEHCSSIDRAAEPFAKLMEEVFDPGTLLIHSRFCDEEMKAIYRRIGYHLGKWIYIVDAFDDIEENINDQSYNPILCQFQYDEKKESPNDFRIRVRDRIEMNLMLYLAETAKCCKQLEIQKNKGLIDNIIYLGLLRKTEEILKKGNTEDAKSI</sequence>
<keyword evidence="2" id="KW-1185">Reference proteome</keyword>
<proteinExistence type="predicted"/>
<dbReference type="EMBL" id="JAGSND010000001">
    <property type="protein sequence ID" value="MBR0596373.1"/>
    <property type="molecule type" value="Genomic_DNA"/>
</dbReference>
<reference evidence="1" key="2">
    <citation type="submission" date="2021-04" db="EMBL/GenBank/DDBJ databases">
        <authorList>
            <person name="Liu J."/>
        </authorList>
    </citation>
    <scope>NUCLEOTIDE SEQUENCE</scope>
    <source>
        <strain evidence="1">BAD-6</strain>
    </source>
</reference>
<dbReference type="Pfam" id="PF18937">
    <property type="entry name" value="DUF5685"/>
    <property type="match status" value="1"/>
</dbReference>